<feature type="compositionally biased region" description="Acidic residues" evidence="5">
    <location>
        <begin position="424"/>
        <end position="437"/>
    </location>
</feature>
<dbReference type="Proteomes" id="UP000268014">
    <property type="component" value="Unassembled WGS sequence"/>
</dbReference>
<feature type="region of interest" description="Disordered" evidence="5">
    <location>
        <begin position="573"/>
        <end position="606"/>
    </location>
</feature>
<dbReference type="InterPro" id="IPR012580">
    <property type="entry name" value="NUC153"/>
</dbReference>
<organism evidence="10">
    <name type="scientific">Haemonchus placei</name>
    <name type="common">Barber's pole worm</name>
    <dbReference type="NCBI Taxonomy" id="6290"/>
    <lineage>
        <taxon>Eukaryota</taxon>
        <taxon>Metazoa</taxon>
        <taxon>Ecdysozoa</taxon>
        <taxon>Nematoda</taxon>
        <taxon>Chromadorea</taxon>
        <taxon>Rhabditida</taxon>
        <taxon>Rhabditina</taxon>
        <taxon>Rhabditomorpha</taxon>
        <taxon>Strongyloidea</taxon>
        <taxon>Trichostrongylidae</taxon>
        <taxon>Haemonchus</taxon>
    </lineage>
</organism>
<evidence type="ECO:0000259" key="7">
    <source>
        <dbReference type="Pfam" id="PF25121"/>
    </source>
</evidence>
<evidence type="ECO:0000313" key="10">
    <source>
        <dbReference type="WBParaSite" id="HPLM_0001672101-mRNA-1"/>
    </source>
</evidence>
<feature type="region of interest" description="Disordered" evidence="5">
    <location>
        <begin position="413"/>
        <end position="534"/>
    </location>
</feature>
<feature type="compositionally biased region" description="Basic and acidic residues" evidence="5">
    <location>
        <begin position="11"/>
        <end position="24"/>
    </location>
</feature>
<dbReference type="InterPro" id="IPR056750">
    <property type="entry name" value="RRM_ESF1"/>
</dbReference>
<protein>
    <submittedName>
        <fullName evidence="10">NUC153 domain-containing protein</fullName>
    </submittedName>
</protein>
<feature type="compositionally biased region" description="Basic and acidic residues" evidence="5">
    <location>
        <begin position="132"/>
        <end position="141"/>
    </location>
</feature>
<dbReference type="Pfam" id="PF25121">
    <property type="entry name" value="RRM_ESF1"/>
    <property type="match status" value="1"/>
</dbReference>
<comment type="similarity">
    <text evidence="2">Belongs to the ESF1 family.</text>
</comment>
<evidence type="ECO:0000256" key="4">
    <source>
        <dbReference type="ARBA" id="ARBA00023242"/>
    </source>
</evidence>
<dbReference type="InterPro" id="IPR039754">
    <property type="entry name" value="Esf1"/>
</dbReference>
<dbReference type="OrthoDB" id="431825at2759"/>
<dbReference type="Pfam" id="PF08159">
    <property type="entry name" value="NUC153"/>
    <property type="match status" value="1"/>
</dbReference>
<dbReference type="PANTHER" id="PTHR12202:SF0">
    <property type="entry name" value="ESF1 HOMOLOG"/>
    <property type="match status" value="1"/>
</dbReference>
<evidence type="ECO:0000313" key="8">
    <source>
        <dbReference type="EMBL" id="VDO61326.1"/>
    </source>
</evidence>
<gene>
    <name evidence="8" type="ORF">HPLM_LOCUS16713</name>
</gene>
<dbReference type="STRING" id="6290.A0A0N4WY01"/>
<dbReference type="GO" id="GO:0003723">
    <property type="term" value="F:RNA binding"/>
    <property type="evidence" value="ECO:0007669"/>
    <property type="project" value="TreeGrafter"/>
</dbReference>
<feature type="compositionally biased region" description="Basic and acidic residues" evidence="5">
    <location>
        <begin position="96"/>
        <end position="117"/>
    </location>
</feature>
<dbReference type="EMBL" id="UZAF01019548">
    <property type="protein sequence ID" value="VDO61326.1"/>
    <property type="molecule type" value="Genomic_DNA"/>
</dbReference>
<dbReference type="AlphaFoldDB" id="A0A0N4WY01"/>
<feature type="compositionally biased region" description="Basic residues" evidence="5">
    <location>
        <begin position="481"/>
        <end position="491"/>
    </location>
</feature>
<feature type="compositionally biased region" description="Acidic residues" evidence="5">
    <location>
        <begin position="150"/>
        <end position="161"/>
    </location>
</feature>
<evidence type="ECO:0000256" key="5">
    <source>
        <dbReference type="SAM" id="MobiDB-lite"/>
    </source>
</evidence>
<accession>A0A0N4WY01</accession>
<feature type="compositionally biased region" description="Basic and acidic residues" evidence="5">
    <location>
        <begin position="492"/>
        <end position="510"/>
    </location>
</feature>
<evidence type="ECO:0000256" key="3">
    <source>
        <dbReference type="ARBA" id="ARBA00023054"/>
    </source>
</evidence>
<keyword evidence="4" id="KW-0539">Nucleus</keyword>
<feature type="compositionally biased region" description="Acidic residues" evidence="5">
    <location>
        <begin position="118"/>
        <end position="131"/>
    </location>
</feature>
<proteinExistence type="inferred from homology"/>
<reference evidence="8 9" key="2">
    <citation type="submission" date="2018-11" db="EMBL/GenBank/DDBJ databases">
        <authorList>
            <consortium name="Pathogen Informatics"/>
        </authorList>
    </citation>
    <scope>NUCLEOTIDE SEQUENCE [LARGE SCALE GENOMIC DNA]</scope>
    <source>
        <strain evidence="8 9">MHpl1</strain>
    </source>
</reference>
<keyword evidence="3" id="KW-0175">Coiled coil</keyword>
<evidence type="ECO:0000313" key="9">
    <source>
        <dbReference type="Proteomes" id="UP000268014"/>
    </source>
</evidence>
<reference evidence="10" key="1">
    <citation type="submission" date="2017-02" db="UniProtKB">
        <authorList>
            <consortium name="WormBaseParasite"/>
        </authorList>
    </citation>
    <scope>IDENTIFICATION</scope>
</reference>
<evidence type="ECO:0000259" key="6">
    <source>
        <dbReference type="Pfam" id="PF08159"/>
    </source>
</evidence>
<dbReference type="GO" id="GO:0006364">
    <property type="term" value="P:rRNA processing"/>
    <property type="evidence" value="ECO:0007669"/>
    <property type="project" value="InterPro"/>
</dbReference>
<dbReference type="GO" id="GO:0005730">
    <property type="term" value="C:nucleolus"/>
    <property type="evidence" value="ECO:0007669"/>
    <property type="project" value="UniProtKB-SubCell"/>
</dbReference>
<feature type="region of interest" description="Disordered" evidence="5">
    <location>
        <begin position="1"/>
        <end position="161"/>
    </location>
</feature>
<comment type="subcellular location">
    <subcellularLocation>
        <location evidence="1">Nucleus</location>
        <location evidence="1">Nucleolus</location>
    </subcellularLocation>
</comment>
<feature type="compositionally biased region" description="Basic and acidic residues" evidence="5">
    <location>
        <begin position="438"/>
        <end position="472"/>
    </location>
</feature>
<dbReference type="PANTHER" id="PTHR12202">
    <property type="entry name" value="ESF1 HOMOLOG"/>
    <property type="match status" value="1"/>
</dbReference>
<name>A0A0N4WY01_HAEPC</name>
<feature type="domain" description="ESF1 RRM" evidence="7">
    <location>
        <begin position="186"/>
        <end position="320"/>
    </location>
</feature>
<evidence type="ECO:0000256" key="1">
    <source>
        <dbReference type="ARBA" id="ARBA00004604"/>
    </source>
</evidence>
<dbReference type="OMA" id="DHDFAID"/>
<keyword evidence="9" id="KW-1185">Reference proteome</keyword>
<sequence>MPKKKGSKQLGLDDERFAHLRSDPKFSGLSNREKKVTIGKRFAAALTDQRFSSKARVDKRGRPLRNKGGNLVDLYELENSDENSEEDVPPAKKIKNSKEGAGKEDGNESEGCSHHEQEEQEYSEGEEESDDDRPIKLDLARGEGNVVSSSDDDDSDSDWDTNEGVQLEIDLAHLDQDAERVEWSSNRIAACNLDWNLIHCEDLMVVAKSFTPPGGSIKRIAIYLSDFGAERLAEEDKYGPRLQLSKPIEEYDGEEVDDETKLAMRKYQVDQLRYYYAVLECDSVKTAEAIYNECDGYQFESSNVKMDLRFIPDDMEFDKDRIKEELCEGDVNVAKYKSKEKLQSAIAQTNARIGWDETEEIRSKKFAEAFINEDEAADLIACSDSDDDQEVEKRRQALLSLLGDNEKVEGLEVDWDNHRVNGVSDEEENEDDEEEQESDSKYIESKKHDNKDREPDEKDAIRKIEPKRKEKNTYQAYLERKKAKKAERKQKLREQREKERDATRELDSQTKAKHKENLAALRAMKQEEDKSGALAEAVAGDERFKALFTDSAYAIEQSSKNYKGSKLIEKQVSAKRKAIEQSGKSDSANPKDLISKLKTKSAKWKG</sequence>
<feature type="compositionally biased region" description="Basic residues" evidence="5">
    <location>
        <begin position="597"/>
        <end position="606"/>
    </location>
</feature>
<dbReference type="WBParaSite" id="HPLM_0001672101-mRNA-1">
    <property type="protein sequence ID" value="HPLM_0001672101-mRNA-1"/>
    <property type="gene ID" value="HPLM_0001672101"/>
</dbReference>
<feature type="compositionally biased region" description="Acidic residues" evidence="5">
    <location>
        <begin position="75"/>
        <end position="88"/>
    </location>
</feature>
<feature type="domain" description="NUC153" evidence="6">
    <location>
        <begin position="541"/>
        <end position="563"/>
    </location>
</feature>
<evidence type="ECO:0000256" key="2">
    <source>
        <dbReference type="ARBA" id="ARBA00009087"/>
    </source>
</evidence>